<evidence type="ECO:0000313" key="9">
    <source>
        <dbReference type="Proteomes" id="UP001218788"/>
    </source>
</evidence>
<accession>A0ABT5L0R9</accession>
<dbReference type="PANTHER" id="PTHR37481">
    <property type="entry name" value="LIPOPOLYSACCHARIDE EXPORT SYSTEM PROTEIN LPTC"/>
    <property type="match status" value="1"/>
</dbReference>
<evidence type="ECO:0000313" key="8">
    <source>
        <dbReference type="EMBL" id="MDC8830066.1"/>
    </source>
</evidence>
<evidence type="ECO:0000256" key="5">
    <source>
        <dbReference type="ARBA" id="ARBA00023136"/>
    </source>
</evidence>
<dbReference type="InterPro" id="IPR026265">
    <property type="entry name" value="LptC"/>
</dbReference>
<keyword evidence="3 6" id="KW-0812">Transmembrane</keyword>
<dbReference type="HAMAP" id="MF_01915">
    <property type="entry name" value="LPS_assembly_LptC"/>
    <property type="match status" value="1"/>
</dbReference>
<keyword evidence="9" id="KW-1185">Reference proteome</keyword>
<reference evidence="8 9" key="1">
    <citation type="submission" date="2022-10" db="EMBL/GenBank/DDBJ databases">
        <title>Alteromonas sp. chi3 Genome sequencing.</title>
        <authorList>
            <person name="Park S."/>
        </authorList>
    </citation>
    <scope>NUCLEOTIDE SEQUENCE [LARGE SCALE GENOMIC DNA]</scope>
    <source>
        <strain evidence="9">chi3</strain>
    </source>
</reference>
<dbReference type="InterPro" id="IPR010664">
    <property type="entry name" value="LipoPS_assembly_LptC-rel"/>
</dbReference>
<dbReference type="EMBL" id="JAQQXP010000001">
    <property type="protein sequence ID" value="MDC8830066.1"/>
    <property type="molecule type" value="Genomic_DNA"/>
</dbReference>
<dbReference type="PIRSF" id="PIRSF028513">
    <property type="entry name" value="LptC"/>
    <property type="match status" value="1"/>
</dbReference>
<comment type="subunit">
    <text evidence="6">Component of the lipopolysaccharide transport and assembly complex. Interacts with LptA and the LptBFG transporter complex.</text>
</comment>
<evidence type="ECO:0000256" key="1">
    <source>
        <dbReference type="ARBA" id="ARBA00022475"/>
    </source>
</evidence>
<evidence type="ECO:0000256" key="3">
    <source>
        <dbReference type="ARBA" id="ARBA00022692"/>
    </source>
</evidence>
<organism evidence="8 9">
    <name type="scientific">Alteromonas gilva</name>
    <dbReference type="NCBI Taxonomy" id="2987522"/>
    <lineage>
        <taxon>Bacteria</taxon>
        <taxon>Pseudomonadati</taxon>
        <taxon>Pseudomonadota</taxon>
        <taxon>Gammaproteobacteria</taxon>
        <taxon>Alteromonadales</taxon>
        <taxon>Alteromonadaceae</taxon>
        <taxon>Alteromonas/Salinimonas group</taxon>
        <taxon>Alteromonas</taxon>
    </lineage>
</organism>
<dbReference type="PANTHER" id="PTHR37481:SF1">
    <property type="entry name" value="LIPOPOLYSACCHARIDE EXPORT SYSTEM PROTEIN LPTC"/>
    <property type="match status" value="1"/>
</dbReference>
<proteinExistence type="inferred from homology"/>
<name>A0ABT5L0R9_9ALTE</name>
<gene>
    <name evidence="6 8" type="primary">lptC</name>
    <name evidence="8" type="ORF">OIK42_04720</name>
</gene>
<dbReference type="NCBIfam" id="TIGR04409">
    <property type="entry name" value="LptC_YrbK"/>
    <property type="match status" value="1"/>
</dbReference>
<sequence length="187" mass="21089">MSRLGLIIAGLFILAASLYLPTFLTEEPVVLPDQDVLALSPTYKARNLTTTLFNEEGLRIHQVFSSSMENYEQLGFILFQKPQYTVYQDADEPPWQVVAAEGTLYDNNVIQLEKNVDIVSQNPADFVQRVTTDYLEIDLDTQTMVSEASVEISGPNFIILSNGLRANLKHKTYELNDHVQTTYQPAN</sequence>
<protein>
    <recommendedName>
        <fullName evidence="6 7">Lipopolysaccharide export system protein LptC</fullName>
    </recommendedName>
</protein>
<evidence type="ECO:0000256" key="7">
    <source>
        <dbReference type="PIRNR" id="PIRNR028513"/>
    </source>
</evidence>
<dbReference type="Proteomes" id="UP001218788">
    <property type="component" value="Unassembled WGS sequence"/>
</dbReference>
<dbReference type="Pfam" id="PF06835">
    <property type="entry name" value="LptC"/>
    <property type="match status" value="1"/>
</dbReference>
<comment type="similarity">
    <text evidence="6 7">Belongs to the LptC family.</text>
</comment>
<comment type="function">
    <text evidence="7">Required for the translocation of lipopolysaccharide (LPS) from the inner membrane to the outer membrane.</text>
</comment>
<comment type="function">
    <text evidence="6">Involved in the assembly of lipopolysaccharide (LPS). Required for the translocation of LPS from the inner membrane to the outer membrane. Facilitates the transfer of LPS from the inner membrane to the periplasmic protein LptA. Could be a docking site for LptA.</text>
</comment>
<comment type="subcellular location">
    <subcellularLocation>
        <location evidence="6">Cell inner membrane</location>
        <topology evidence="6">Single-pass membrane protein</topology>
    </subcellularLocation>
</comment>
<keyword evidence="1 6" id="KW-1003">Cell membrane</keyword>
<keyword evidence="4 6" id="KW-1133">Transmembrane helix</keyword>
<comment type="caution">
    <text evidence="8">The sequence shown here is derived from an EMBL/GenBank/DDBJ whole genome shotgun (WGS) entry which is preliminary data.</text>
</comment>
<evidence type="ECO:0000256" key="4">
    <source>
        <dbReference type="ARBA" id="ARBA00022989"/>
    </source>
</evidence>
<dbReference type="InterPro" id="IPR052363">
    <property type="entry name" value="LPS_export_LptC"/>
</dbReference>
<keyword evidence="5 6" id="KW-0472">Membrane</keyword>
<evidence type="ECO:0000256" key="6">
    <source>
        <dbReference type="HAMAP-Rule" id="MF_01915"/>
    </source>
</evidence>
<dbReference type="Gene3D" id="2.60.450.10">
    <property type="entry name" value="Lipopolysaccharide (LPS) transport protein A like domain"/>
    <property type="match status" value="1"/>
</dbReference>
<keyword evidence="2 6" id="KW-0997">Cell inner membrane</keyword>
<dbReference type="RefSeq" id="WP_273638772.1">
    <property type="nucleotide sequence ID" value="NZ_JAQQXP010000001.1"/>
</dbReference>
<evidence type="ECO:0000256" key="2">
    <source>
        <dbReference type="ARBA" id="ARBA00022519"/>
    </source>
</evidence>